<keyword evidence="3" id="KW-1185">Reference proteome</keyword>
<name>A0A841CM12_9PSEU</name>
<proteinExistence type="predicted"/>
<evidence type="ECO:0000256" key="1">
    <source>
        <dbReference type="SAM" id="SignalP"/>
    </source>
</evidence>
<keyword evidence="1" id="KW-0732">Signal</keyword>
<dbReference type="AlphaFoldDB" id="A0A841CM12"/>
<organism evidence="2 3">
    <name type="scientific">Saccharothrix tamanrassetensis</name>
    <dbReference type="NCBI Taxonomy" id="1051531"/>
    <lineage>
        <taxon>Bacteria</taxon>
        <taxon>Bacillati</taxon>
        <taxon>Actinomycetota</taxon>
        <taxon>Actinomycetes</taxon>
        <taxon>Pseudonocardiales</taxon>
        <taxon>Pseudonocardiaceae</taxon>
        <taxon>Saccharothrix</taxon>
    </lineage>
</organism>
<gene>
    <name evidence="2" type="ORF">FHS29_003638</name>
</gene>
<dbReference type="Proteomes" id="UP000547510">
    <property type="component" value="Unassembled WGS sequence"/>
</dbReference>
<protein>
    <submittedName>
        <fullName evidence="2">Uncharacterized protein</fullName>
    </submittedName>
</protein>
<feature type="signal peptide" evidence="1">
    <location>
        <begin position="1"/>
        <end position="25"/>
    </location>
</feature>
<accession>A0A841CM12</accession>
<evidence type="ECO:0000313" key="3">
    <source>
        <dbReference type="Proteomes" id="UP000547510"/>
    </source>
</evidence>
<dbReference type="RefSeq" id="WP_184691808.1">
    <property type="nucleotide sequence ID" value="NZ_JACHJN010000005.1"/>
</dbReference>
<comment type="caution">
    <text evidence="2">The sequence shown here is derived from an EMBL/GenBank/DDBJ whole genome shotgun (WGS) entry which is preliminary data.</text>
</comment>
<dbReference type="EMBL" id="JACHJN010000005">
    <property type="protein sequence ID" value="MBB5957045.1"/>
    <property type="molecule type" value="Genomic_DNA"/>
</dbReference>
<sequence>MKVKAIALIGLATAALAVLPTAAYASCSMDTGQTASVSGAVDEELARLAPWKPGSDPRDVAWLKANLVDMVPDWLPETRDLATRAKPEIDQLIEKCYQAADYSAVEPGPDDFFSCVKRAVLTEFLPTHLADWSAVCGEVRNAVQDPGIEQKIREWARKWVDAFIEHVNSRPTRHLAMPAL</sequence>
<reference evidence="2 3" key="1">
    <citation type="submission" date="2020-08" db="EMBL/GenBank/DDBJ databases">
        <title>Genomic Encyclopedia of Type Strains, Phase III (KMG-III): the genomes of soil and plant-associated and newly described type strains.</title>
        <authorList>
            <person name="Whitman W."/>
        </authorList>
    </citation>
    <scope>NUCLEOTIDE SEQUENCE [LARGE SCALE GENOMIC DNA]</scope>
    <source>
        <strain evidence="2 3">CECT 8640</strain>
    </source>
</reference>
<feature type="chain" id="PRO_5032424633" evidence="1">
    <location>
        <begin position="26"/>
        <end position="180"/>
    </location>
</feature>
<evidence type="ECO:0000313" key="2">
    <source>
        <dbReference type="EMBL" id="MBB5957045.1"/>
    </source>
</evidence>